<keyword evidence="1" id="KW-1133">Transmembrane helix</keyword>
<feature type="transmembrane region" description="Helical" evidence="1">
    <location>
        <begin position="164"/>
        <end position="181"/>
    </location>
</feature>
<sequence>MWQMLQNELAHSIYNVSGGVGALLPKLIVALLFVVVGWIFGVAVGRVIAQIVDALRVDTWLAKMGVDKFVERAGYHLNAGAFLGWLAKLFFIIVFLIVAFNVLGLSEVNGFLIQVLTYIPNVVVAMLVLFIASVAADILSGLVAGATQAVGSHVAHLLGGITRWSIWIFALMFAFSQLGIAPQFMNILFTGIVAMLALAGGLAFGLGGKEAAGDFIREVRTEIKTGRKQ</sequence>
<evidence type="ECO:0000256" key="1">
    <source>
        <dbReference type="SAM" id="Phobius"/>
    </source>
</evidence>
<reference evidence="2 3" key="1">
    <citation type="journal article" date="2016" name="Nat. Commun.">
        <title>Thousands of microbial genomes shed light on interconnected biogeochemical processes in an aquifer system.</title>
        <authorList>
            <person name="Anantharaman K."/>
            <person name="Brown C.T."/>
            <person name="Hug L.A."/>
            <person name="Sharon I."/>
            <person name="Castelle C.J."/>
            <person name="Probst A.J."/>
            <person name="Thomas B.C."/>
            <person name="Singh A."/>
            <person name="Wilkins M.J."/>
            <person name="Karaoz U."/>
            <person name="Brodie E.L."/>
            <person name="Williams K.H."/>
            <person name="Hubbard S.S."/>
            <person name="Banfield J.F."/>
        </authorList>
    </citation>
    <scope>NUCLEOTIDE SEQUENCE [LARGE SCALE GENOMIC DNA]</scope>
</reference>
<feature type="transmembrane region" description="Helical" evidence="1">
    <location>
        <begin position="82"/>
        <end position="103"/>
    </location>
</feature>
<dbReference type="AlphaFoldDB" id="A0A1G2DBR3"/>
<organism evidence="2 3">
    <name type="scientific">Candidatus Lloydbacteria bacterium RIFCSPHIGHO2_02_FULL_54_17</name>
    <dbReference type="NCBI Taxonomy" id="1798664"/>
    <lineage>
        <taxon>Bacteria</taxon>
        <taxon>Candidatus Lloydiibacteriota</taxon>
    </lineage>
</organism>
<dbReference type="EMBL" id="MHLO01000041">
    <property type="protein sequence ID" value="OGZ10983.1"/>
    <property type="molecule type" value="Genomic_DNA"/>
</dbReference>
<comment type="caution">
    <text evidence="2">The sequence shown here is derived from an EMBL/GenBank/DDBJ whole genome shotgun (WGS) entry which is preliminary data.</text>
</comment>
<dbReference type="Gene3D" id="1.10.287.1260">
    <property type="match status" value="1"/>
</dbReference>
<evidence type="ECO:0008006" key="4">
    <source>
        <dbReference type="Google" id="ProtNLM"/>
    </source>
</evidence>
<proteinExistence type="predicted"/>
<dbReference type="Pfam" id="PF05552">
    <property type="entry name" value="MS_channel_1st_1"/>
    <property type="match status" value="2"/>
</dbReference>
<keyword evidence="1" id="KW-0472">Membrane</keyword>
<protein>
    <recommendedName>
        <fullName evidence="4">Small-conductance mechanosensitive ion channel</fullName>
    </recommendedName>
</protein>
<gene>
    <name evidence="2" type="ORF">A3C93_01375</name>
</gene>
<dbReference type="InterPro" id="IPR008910">
    <property type="entry name" value="MSC_TM_helix"/>
</dbReference>
<evidence type="ECO:0000313" key="2">
    <source>
        <dbReference type="EMBL" id="OGZ10983.1"/>
    </source>
</evidence>
<feature type="transmembrane region" description="Helical" evidence="1">
    <location>
        <begin position="123"/>
        <end position="144"/>
    </location>
</feature>
<name>A0A1G2DBR3_9BACT</name>
<feature type="transmembrane region" description="Helical" evidence="1">
    <location>
        <begin position="27"/>
        <end position="49"/>
    </location>
</feature>
<feature type="transmembrane region" description="Helical" evidence="1">
    <location>
        <begin position="187"/>
        <end position="207"/>
    </location>
</feature>
<accession>A0A1G2DBR3</accession>
<keyword evidence="1" id="KW-0812">Transmembrane</keyword>
<dbReference type="STRING" id="1798664.A3C93_01375"/>
<dbReference type="Proteomes" id="UP000178636">
    <property type="component" value="Unassembled WGS sequence"/>
</dbReference>
<evidence type="ECO:0000313" key="3">
    <source>
        <dbReference type="Proteomes" id="UP000178636"/>
    </source>
</evidence>